<feature type="region of interest" description="Disordered" evidence="1">
    <location>
        <begin position="40"/>
        <end position="62"/>
    </location>
</feature>
<name>A0AAV4DKX5_9GAST</name>
<proteinExistence type="predicted"/>
<dbReference type="AlphaFoldDB" id="A0AAV4DKX5"/>
<keyword evidence="3" id="KW-1185">Reference proteome</keyword>
<evidence type="ECO:0000313" key="3">
    <source>
        <dbReference type="Proteomes" id="UP000735302"/>
    </source>
</evidence>
<protein>
    <submittedName>
        <fullName evidence="2">Uncharacterized protein</fullName>
    </submittedName>
</protein>
<organism evidence="2 3">
    <name type="scientific">Plakobranchus ocellatus</name>
    <dbReference type="NCBI Taxonomy" id="259542"/>
    <lineage>
        <taxon>Eukaryota</taxon>
        <taxon>Metazoa</taxon>
        <taxon>Spiralia</taxon>
        <taxon>Lophotrochozoa</taxon>
        <taxon>Mollusca</taxon>
        <taxon>Gastropoda</taxon>
        <taxon>Heterobranchia</taxon>
        <taxon>Euthyneura</taxon>
        <taxon>Panpulmonata</taxon>
        <taxon>Sacoglossa</taxon>
        <taxon>Placobranchoidea</taxon>
        <taxon>Plakobranchidae</taxon>
        <taxon>Plakobranchus</taxon>
    </lineage>
</organism>
<dbReference type="Proteomes" id="UP000735302">
    <property type="component" value="Unassembled WGS sequence"/>
</dbReference>
<reference evidence="2 3" key="1">
    <citation type="journal article" date="2021" name="Elife">
        <title>Chloroplast acquisition without the gene transfer in kleptoplastic sea slugs, Plakobranchus ocellatus.</title>
        <authorList>
            <person name="Maeda T."/>
            <person name="Takahashi S."/>
            <person name="Yoshida T."/>
            <person name="Shimamura S."/>
            <person name="Takaki Y."/>
            <person name="Nagai Y."/>
            <person name="Toyoda A."/>
            <person name="Suzuki Y."/>
            <person name="Arimoto A."/>
            <person name="Ishii H."/>
            <person name="Satoh N."/>
            <person name="Nishiyama T."/>
            <person name="Hasebe M."/>
            <person name="Maruyama T."/>
            <person name="Minagawa J."/>
            <person name="Obokata J."/>
            <person name="Shigenobu S."/>
        </authorList>
    </citation>
    <scope>NUCLEOTIDE SEQUENCE [LARGE SCALE GENOMIC DNA]</scope>
</reference>
<evidence type="ECO:0000256" key="1">
    <source>
        <dbReference type="SAM" id="MobiDB-lite"/>
    </source>
</evidence>
<feature type="compositionally biased region" description="Low complexity" evidence="1">
    <location>
        <begin position="42"/>
        <end position="55"/>
    </location>
</feature>
<accession>A0AAV4DKX5</accession>
<evidence type="ECO:0000313" key="2">
    <source>
        <dbReference type="EMBL" id="GFO44630.1"/>
    </source>
</evidence>
<dbReference type="EMBL" id="BLXT01007982">
    <property type="protein sequence ID" value="GFO44630.1"/>
    <property type="molecule type" value="Genomic_DNA"/>
</dbReference>
<gene>
    <name evidence="2" type="ORF">PoB_007113500</name>
</gene>
<comment type="caution">
    <text evidence="2">The sequence shown here is derived from an EMBL/GenBank/DDBJ whole genome shotgun (WGS) entry which is preliminary data.</text>
</comment>
<sequence>MKAEDIISSIWTNCSTPSSPRASASSMECHPPSLKPILLQIPSLSPSGETSGPSTSSPPPYPFTPEVFVTSAMKTKNIKGLAGHYLFRLRGKRAGNVGEKQLNAQTLI</sequence>